<dbReference type="Proteomes" id="UP000244240">
    <property type="component" value="Unassembled WGS sequence"/>
</dbReference>
<evidence type="ECO:0000313" key="3">
    <source>
        <dbReference type="EMBL" id="PTX59872.1"/>
    </source>
</evidence>
<dbReference type="AlphaFoldDB" id="A0A2T6BUZ7"/>
<protein>
    <recommendedName>
        <fullName evidence="2">CAAX prenyl protease 2/Lysostaphin resistance protein A-like domain-containing protein</fullName>
    </recommendedName>
</protein>
<dbReference type="OrthoDB" id="1523022at2"/>
<accession>A0A2T6BUZ7</accession>
<evidence type="ECO:0000259" key="2">
    <source>
        <dbReference type="Pfam" id="PF02517"/>
    </source>
</evidence>
<feature type="transmembrane region" description="Helical" evidence="1">
    <location>
        <begin position="53"/>
        <end position="72"/>
    </location>
</feature>
<comment type="caution">
    <text evidence="3">The sequence shown here is derived from an EMBL/GenBank/DDBJ whole genome shotgun (WGS) entry which is preliminary data.</text>
</comment>
<organism evidence="3 4">
    <name type="scientific">Melghirimyces profundicolus</name>
    <dbReference type="NCBI Taxonomy" id="1242148"/>
    <lineage>
        <taxon>Bacteria</taxon>
        <taxon>Bacillati</taxon>
        <taxon>Bacillota</taxon>
        <taxon>Bacilli</taxon>
        <taxon>Bacillales</taxon>
        <taxon>Thermoactinomycetaceae</taxon>
        <taxon>Melghirimyces</taxon>
    </lineage>
</organism>
<feature type="transmembrane region" description="Helical" evidence="1">
    <location>
        <begin position="117"/>
        <end position="133"/>
    </location>
</feature>
<dbReference type="Pfam" id="PF02517">
    <property type="entry name" value="Rce1-like"/>
    <property type="match status" value="1"/>
</dbReference>
<proteinExistence type="predicted"/>
<keyword evidence="1" id="KW-0472">Membrane</keyword>
<keyword evidence="4" id="KW-1185">Reference proteome</keyword>
<gene>
    <name evidence="3" type="ORF">C8P63_11013</name>
</gene>
<reference evidence="3 4" key="1">
    <citation type="submission" date="2018-04" db="EMBL/GenBank/DDBJ databases">
        <title>Genomic Encyclopedia of Archaeal and Bacterial Type Strains, Phase II (KMG-II): from individual species to whole genera.</title>
        <authorList>
            <person name="Goeker M."/>
        </authorList>
    </citation>
    <scope>NUCLEOTIDE SEQUENCE [LARGE SCALE GENOMIC DNA]</scope>
    <source>
        <strain evidence="3 4">DSM 45787</strain>
    </source>
</reference>
<dbReference type="InterPro" id="IPR003675">
    <property type="entry name" value="Rce1/LyrA-like_dom"/>
</dbReference>
<sequence length="188" mass="21109">MRKRGKPVDSRDERLLFWNLCLTQVLVTLAALGLLAYQGRLGWELWMPAGWDMWFAGLAAGLTVVAADLFLYRSVLRKWLDDGGLNKLLFGKMSPGGIVWVSAGVAVSEEMLFRGALQYWLGILLTSLLFTLIHFRYLRSWLMTALLFAVSLFLGWVTEVSGSLVPATMAHFTLNLVLGLLLRFGKVR</sequence>
<dbReference type="EMBL" id="QBKR01000010">
    <property type="protein sequence ID" value="PTX59872.1"/>
    <property type="molecule type" value="Genomic_DNA"/>
</dbReference>
<feature type="transmembrane region" description="Helical" evidence="1">
    <location>
        <begin position="84"/>
        <end position="105"/>
    </location>
</feature>
<keyword evidence="1" id="KW-1133">Transmembrane helix</keyword>
<keyword evidence="1" id="KW-0812">Transmembrane</keyword>
<evidence type="ECO:0000256" key="1">
    <source>
        <dbReference type="SAM" id="Phobius"/>
    </source>
</evidence>
<dbReference type="GO" id="GO:0080120">
    <property type="term" value="P:CAAX-box protein maturation"/>
    <property type="evidence" value="ECO:0007669"/>
    <property type="project" value="UniProtKB-ARBA"/>
</dbReference>
<feature type="transmembrane region" description="Helical" evidence="1">
    <location>
        <begin position="140"/>
        <end position="158"/>
    </location>
</feature>
<dbReference type="GO" id="GO:0004175">
    <property type="term" value="F:endopeptidase activity"/>
    <property type="evidence" value="ECO:0007669"/>
    <property type="project" value="UniProtKB-ARBA"/>
</dbReference>
<feature type="transmembrane region" description="Helical" evidence="1">
    <location>
        <begin position="16"/>
        <end position="37"/>
    </location>
</feature>
<feature type="transmembrane region" description="Helical" evidence="1">
    <location>
        <begin position="164"/>
        <end position="182"/>
    </location>
</feature>
<feature type="domain" description="CAAX prenyl protease 2/Lysostaphin resistance protein A-like" evidence="2">
    <location>
        <begin position="98"/>
        <end position="177"/>
    </location>
</feature>
<name>A0A2T6BUZ7_9BACL</name>
<evidence type="ECO:0000313" key="4">
    <source>
        <dbReference type="Proteomes" id="UP000244240"/>
    </source>
</evidence>